<dbReference type="InterPro" id="IPR002816">
    <property type="entry name" value="TraB/PrgY/GumN_fam"/>
</dbReference>
<comment type="caution">
    <text evidence="1">The sequence shown here is derived from an EMBL/GenBank/DDBJ whole genome shotgun (WGS) entry which is preliminary data.</text>
</comment>
<reference evidence="1 2" key="1">
    <citation type="submission" date="2019-07" db="EMBL/GenBank/DDBJ databases">
        <title>Whole genome shotgun sequence of Brevifollis gellanilyticus NBRC 108608.</title>
        <authorList>
            <person name="Hosoyama A."/>
            <person name="Uohara A."/>
            <person name="Ohji S."/>
            <person name="Ichikawa N."/>
        </authorList>
    </citation>
    <scope>NUCLEOTIDE SEQUENCE [LARGE SCALE GENOMIC DNA]</scope>
    <source>
        <strain evidence="1 2">NBRC 108608</strain>
    </source>
</reference>
<accession>A0A512MEN3</accession>
<organism evidence="1 2">
    <name type="scientific">Brevifollis gellanilyticus</name>
    <dbReference type="NCBI Taxonomy" id="748831"/>
    <lineage>
        <taxon>Bacteria</taxon>
        <taxon>Pseudomonadati</taxon>
        <taxon>Verrucomicrobiota</taxon>
        <taxon>Verrucomicrobiia</taxon>
        <taxon>Verrucomicrobiales</taxon>
        <taxon>Verrucomicrobiaceae</taxon>
    </lineage>
</organism>
<dbReference type="OrthoDB" id="9798714at2"/>
<evidence type="ECO:0000313" key="1">
    <source>
        <dbReference type="EMBL" id="GEP45205.1"/>
    </source>
</evidence>
<name>A0A512MEN3_9BACT</name>
<gene>
    <name evidence="1" type="ORF">BGE01nite_44960</name>
</gene>
<dbReference type="Proteomes" id="UP000321577">
    <property type="component" value="Unassembled WGS sequence"/>
</dbReference>
<dbReference type="Pfam" id="PF01963">
    <property type="entry name" value="TraB_PrgY_gumN"/>
    <property type="match status" value="1"/>
</dbReference>
<dbReference type="CDD" id="cd14789">
    <property type="entry name" value="Tiki"/>
    <property type="match status" value="1"/>
</dbReference>
<dbReference type="EMBL" id="BKAG01000044">
    <property type="protein sequence ID" value="GEP45205.1"/>
    <property type="molecule type" value="Genomic_DNA"/>
</dbReference>
<protein>
    <recommendedName>
        <fullName evidence="3">TraB/GumN family protein</fullName>
    </recommendedName>
</protein>
<dbReference type="InterPro" id="IPR047111">
    <property type="entry name" value="YbaP-like"/>
</dbReference>
<dbReference type="AlphaFoldDB" id="A0A512MEN3"/>
<dbReference type="PROSITE" id="PS51257">
    <property type="entry name" value="PROKAR_LIPOPROTEIN"/>
    <property type="match status" value="1"/>
</dbReference>
<evidence type="ECO:0008006" key="3">
    <source>
        <dbReference type="Google" id="ProtNLM"/>
    </source>
</evidence>
<dbReference type="PANTHER" id="PTHR40590:SF1">
    <property type="entry name" value="CYTOPLASMIC PROTEIN"/>
    <property type="match status" value="1"/>
</dbReference>
<keyword evidence="2" id="KW-1185">Reference proteome</keyword>
<evidence type="ECO:0000313" key="2">
    <source>
        <dbReference type="Proteomes" id="UP000321577"/>
    </source>
</evidence>
<proteinExistence type="predicted"/>
<dbReference type="PANTHER" id="PTHR40590">
    <property type="entry name" value="CYTOPLASMIC PROTEIN-RELATED"/>
    <property type="match status" value="1"/>
</dbReference>
<sequence length="319" mass="35339">MVGLRVTSFRLLLWVPLLALLLGCRPASQTPASTATSAARGCTWIADREGKPGKLFLCGTIHILRESDYPLPAGYGIAYRNSSKLVLELPPGASEAPEFQSRLMELGQYPAGESLETSVKPELWKQFEAWAQRRNMTLSRLRNFRPWLAALVITSTEYAALGAKADKGADQHFEAMAKRDGKPGEGLETVELQLQLFTQLTPAMQEEMLAQTLEEVSTVSQEFEKMISAWKNGELAALHAMLTREAEKYPDLMKLFLTDRNHAWIDRLDAMLQRGENVMLLVGAGHLGGDTDGVLALLRQRGCRVRHVTEAPELVPGKP</sequence>